<gene>
    <name evidence="2" type="ORF">SAMN04489711_10443</name>
</gene>
<feature type="transmembrane region" description="Helical" evidence="1">
    <location>
        <begin position="97"/>
        <end position="114"/>
    </location>
</feature>
<dbReference type="Proteomes" id="UP000199119">
    <property type="component" value="Unassembled WGS sequence"/>
</dbReference>
<name>A0A1I2CEM6_9BURK</name>
<evidence type="ECO:0000256" key="1">
    <source>
        <dbReference type="SAM" id="Phobius"/>
    </source>
</evidence>
<evidence type="ECO:0008006" key="4">
    <source>
        <dbReference type="Google" id="ProtNLM"/>
    </source>
</evidence>
<keyword evidence="1" id="KW-0812">Transmembrane</keyword>
<reference evidence="3" key="1">
    <citation type="submission" date="2016-10" db="EMBL/GenBank/DDBJ databases">
        <authorList>
            <person name="Varghese N."/>
            <person name="Submissions S."/>
        </authorList>
    </citation>
    <scope>NUCLEOTIDE SEQUENCE [LARGE SCALE GENOMIC DNA]</scope>
    <source>
        <strain evidence="3">DSM 27981</strain>
    </source>
</reference>
<proteinExistence type="predicted"/>
<dbReference type="EMBL" id="FONX01000004">
    <property type="protein sequence ID" value="SFE66708.1"/>
    <property type="molecule type" value="Genomic_DNA"/>
</dbReference>
<evidence type="ECO:0000313" key="3">
    <source>
        <dbReference type="Proteomes" id="UP000199119"/>
    </source>
</evidence>
<dbReference type="OrthoDB" id="9816293at2"/>
<dbReference type="GO" id="GO:0005886">
    <property type="term" value="C:plasma membrane"/>
    <property type="evidence" value="ECO:0007669"/>
    <property type="project" value="TreeGrafter"/>
</dbReference>
<dbReference type="PIRSF" id="PIRSF016789">
    <property type="entry name" value="DUF454"/>
    <property type="match status" value="1"/>
</dbReference>
<dbReference type="InterPro" id="IPR007401">
    <property type="entry name" value="DUF454"/>
</dbReference>
<evidence type="ECO:0000313" key="2">
    <source>
        <dbReference type="EMBL" id="SFE66708.1"/>
    </source>
</evidence>
<dbReference type="AlphaFoldDB" id="A0A1I2CEM6"/>
<keyword evidence="1" id="KW-1133">Transmembrane helix</keyword>
<feature type="transmembrane region" description="Helical" evidence="1">
    <location>
        <begin position="120"/>
        <end position="138"/>
    </location>
</feature>
<dbReference type="RefSeq" id="WP_092938991.1">
    <property type="nucleotide sequence ID" value="NZ_FONX01000004.1"/>
</dbReference>
<keyword evidence="1" id="KW-0472">Membrane</keyword>
<dbReference type="STRING" id="1177982.SAMN04489711_10443"/>
<dbReference type="PANTHER" id="PTHR35813">
    <property type="entry name" value="INNER MEMBRANE PROTEIN YBAN"/>
    <property type="match status" value="1"/>
</dbReference>
<protein>
    <recommendedName>
        <fullName evidence="4">DUF454 domain-containing protein</fullName>
    </recommendedName>
</protein>
<dbReference type="Pfam" id="PF04304">
    <property type="entry name" value="DUF454"/>
    <property type="match status" value="1"/>
</dbReference>
<keyword evidence="3" id="KW-1185">Reference proteome</keyword>
<dbReference type="PANTHER" id="PTHR35813:SF1">
    <property type="entry name" value="INNER MEMBRANE PROTEIN YBAN"/>
    <property type="match status" value="1"/>
</dbReference>
<organism evidence="2 3">
    <name type="scientific">Paracidovorax wautersii</name>
    <dbReference type="NCBI Taxonomy" id="1177982"/>
    <lineage>
        <taxon>Bacteria</taxon>
        <taxon>Pseudomonadati</taxon>
        <taxon>Pseudomonadota</taxon>
        <taxon>Betaproteobacteria</taxon>
        <taxon>Burkholderiales</taxon>
        <taxon>Comamonadaceae</taxon>
        <taxon>Paracidovorax</taxon>
    </lineage>
</organism>
<sequence>MPVPPASPEEPPLPPPPVHAPLPLPVRWLLLAFAACSLTLGVIGIFVPGLPTTVFVLMAGWAAARSSPRLHAWLWRHPLFGSMLRNWANGGCVSRRAKWSATALMGLCAVVLAFSSAPRWVAVGASACMACVLAWLWCRPEPTA</sequence>
<feature type="transmembrane region" description="Helical" evidence="1">
    <location>
        <begin position="28"/>
        <end position="61"/>
    </location>
</feature>
<accession>A0A1I2CEM6</accession>